<dbReference type="SMART" id="SM00382">
    <property type="entry name" value="AAA"/>
    <property type="match status" value="1"/>
</dbReference>
<feature type="region of interest" description="Disordered" evidence="1">
    <location>
        <begin position="511"/>
        <end position="539"/>
    </location>
</feature>
<feature type="region of interest" description="Disordered" evidence="1">
    <location>
        <begin position="625"/>
        <end position="668"/>
    </location>
</feature>
<comment type="caution">
    <text evidence="3">The sequence shown here is derived from an EMBL/GenBank/DDBJ whole genome shotgun (WGS) entry which is preliminary data.</text>
</comment>
<evidence type="ECO:0000313" key="3">
    <source>
        <dbReference type="EMBL" id="KWX13664.1"/>
    </source>
</evidence>
<evidence type="ECO:0000259" key="2">
    <source>
        <dbReference type="SMART" id="SM00382"/>
    </source>
</evidence>
<dbReference type="InterPro" id="IPR027417">
    <property type="entry name" value="P-loop_NTPase"/>
</dbReference>
<dbReference type="Gene3D" id="3.40.50.300">
    <property type="entry name" value="P-loop containing nucleotide triphosphate hydrolases"/>
    <property type="match status" value="1"/>
</dbReference>
<dbReference type="Proteomes" id="UP000070089">
    <property type="component" value="Unassembled WGS sequence"/>
</dbReference>
<feature type="region of interest" description="Disordered" evidence="1">
    <location>
        <begin position="872"/>
        <end position="898"/>
    </location>
</feature>
<organism evidence="3 4">
    <name type="scientific">Giardia duodenalis assemblage B</name>
    <dbReference type="NCBI Taxonomy" id="1394984"/>
    <lineage>
        <taxon>Eukaryota</taxon>
        <taxon>Metamonada</taxon>
        <taxon>Diplomonadida</taxon>
        <taxon>Hexamitidae</taxon>
        <taxon>Giardiinae</taxon>
        <taxon>Giardia</taxon>
    </lineage>
</organism>
<name>A0A132NUB2_GIAIN</name>
<evidence type="ECO:0000313" key="4">
    <source>
        <dbReference type="Proteomes" id="UP000070089"/>
    </source>
</evidence>
<dbReference type="EMBL" id="JXTI01000061">
    <property type="protein sequence ID" value="KWX13664.1"/>
    <property type="molecule type" value="Genomic_DNA"/>
</dbReference>
<dbReference type="VEuPathDB" id="GiardiaDB:QR46_2363"/>
<sequence length="1131" mass="125165">MKPAFNQSPKNLFRMSDRQWREAMTLLMEQINKESTSDPRVIRLQNSQLLQQQLNWYNTYRHVYTLLEECYDQLRHPQKRRVIKKSLDATIGRMLESRRNICCLTGTWSPDVFSLMNNRTLLPKDIELYVPRFLVSDNFSLSRRNDLLRLLLERYELLSQNGSCFDMTHSLRGYIPGKGIVEEEAETQMQRAMSLEDAILLIQRAERGRAARLRAKLVQDIMKVKPAGRQIQGGRVHSREQASVIIQKYWRRALAKSKVNAMKQADLVFLGLAVSSAAQGVGSSILPIVQDMVSSECIKREKQYEADYLARLNARKDVLDKSILSIGKPGIPDSGIAASSNLNTTLTPLTSVIAATTCDGMESTYALSRYIDKSNILSNQPYMTQVTNAYDSGLPLMHDLVRSRILLADAKKLGQSAYQAELIAKRNVALRIQAELAMQSAEDVILQELKEKEGTELERVLYSRHKKAIAQFRDLNDGAIPTSALDIASPDEKLVMEKVAAEREAELLRRGLKGKKKKGKKGSKGSKSTKAAASKAATDEVVEDPDKAKVSFLSAYLHDIVDTTVEYFNRWQRHDPANLAEQPYDIEYLKESLRPQILKDVYDSVAETINAELDNMRTITDATKQLVESKKGGKGKKGKKGSKGKKGKKGKKGSKIPPTLEPPPPVGPVGDATVEAAYAELVSEGLIKAIKPARMRDFVGCDTYIAPSSQETEFMQRIAVKALQKFTQQGTIAIDKKAAGIVDPVEQEKLAAAKASVPAYALLPDLPSYNQIKQDIIANVIIPLGCPMARAVPHSNTLLIYGAPGVGKTLLSRIIATETGALVIDVSPANIVNKFPGQEIGVIFKLIKVVIASNQPAIIYFDEAELVLADTKEKKGKKGSKGNKGSKAKGKSKLPGDDAETPGYSMCCEGYPKLSDPDYNPYRLRKELLSLLKSINEYDGVLVLGCATRTMTREKAIADFFQRHIYVPLPDYNTRLKLISHFFNKMGLEQFALTGVAKDVPIGQYSSSKLSTGAFDSRRFTALGLMNLTSGIAITNNETEKIPFDLNSFAKVTEGFTAGQIQQALHMVCTPGRVASLGSKPLSVVEFGQVLSHLQPQYDSQVAHVALYKMNKAPPEYQPPIPLADPAPNER</sequence>
<feature type="domain" description="AAA+ ATPase" evidence="2">
    <location>
        <begin position="794"/>
        <end position="971"/>
    </location>
</feature>
<dbReference type="PANTHER" id="PTHR14690:SF0">
    <property type="entry name" value="IQ MOTIF CONTAINING WITH AAA DOMAIN 1"/>
    <property type="match status" value="1"/>
</dbReference>
<dbReference type="GO" id="GO:0005524">
    <property type="term" value="F:ATP binding"/>
    <property type="evidence" value="ECO:0007669"/>
    <property type="project" value="InterPro"/>
</dbReference>
<feature type="compositionally biased region" description="Basic residues" evidence="1">
    <location>
        <begin position="511"/>
        <end position="524"/>
    </location>
</feature>
<proteinExistence type="predicted"/>
<protein>
    <submittedName>
        <fullName evidence="3">Spastin/ AAA family ATPase</fullName>
    </submittedName>
</protein>
<dbReference type="OrthoDB" id="3046016at2759"/>
<dbReference type="InterPro" id="IPR003593">
    <property type="entry name" value="AAA+_ATPase"/>
</dbReference>
<dbReference type="PANTHER" id="PTHR14690">
    <property type="entry name" value="IQ MOTIF CONTAINING WITH AAA DOMAIN 1"/>
    <property type="match status" value="1"/>
</dbReference>
<dbReference type="AlphaFoldDB" id="A0A132NUB2"/>
<dbReference type="Pfam" id="PF00004">
    <property type="entry name" value="AAA"/>
    <property type="match status" value="1"/>
</dbReference>
<reference evidence="3 4" key="1">
    <citation type="journal article" date="2015" name="Mol. Biochem. Parasitol.">
        <title>Identification of polymorphic genes for use in assemblage B genotyping assays through comparative genomics of multiple assemblage B Giardia duodenalis isolates.</title>
        <authorList>
            <person name="Wielinga C."/>
            <person name="Thompson R.C."/>
            <person name="Monis P."/>
            <person name="Ryan U."/>
        </authorList>
    </citation>
    <scope>NUCLEOTIDE SEQUENCE [LARGE SCALE GENOMIC DNA]</scope>
    <source>
        <strain evidence="3 4">BAH15c1</strain>
    </source>
</reference>
<gene>
    <name evidence="3" type="ORF">QR46_2363</name>
</gene>
<feature type="compositionally biased region" description="Low complexity" evidence="1">
    <location>
        <begin position="525"/>
        <end position="536"/>
    </location>
</feature>
<dbReference type="InterPro" id="IPR003959">
    <property type="entry name" value="ATPase_AAA_core"/>
</dbReference>
<accession>A0A132NUB2</accession>
<feature type="compositionally biased region" description="Basic residues" evidence="1">
    <location>
        <begin position="874"/>
        <end position="892"/>
    </location>
</feature>
<dbReference type="InterPro" id="IPR052267">
    <property type="entry name" value="N-DRC_Component"/>
</dbReference>
<dbReference type="SUPFAM" id="SSF52540">
    <property type="entry name" value="P-loop containing nucleoside triphosphate hydrolases"/>
    <property type="match status" value="1"/>
</dbReference>
<evidence type="ECO:0000256" key="1">
    <source>
        <dbReference type="SAM" id="MobiDB-lite"/>
    </source>
</evidence>
<dbReference type="GO" id="GO:0016887">
    <property type="term" value="F:ATP hydrolysis activity"/>
    <property type="evidence" value="ECO:0007669"/>
    <property type="project" value="InterPro"/>
</dbReference>
<feature type="compositionally biased region" description="Basic residues" evidence="1">
    <location>
        <begin position="632"/>
        <end position="654"/>
    </location>
</feature>